<proteinExistence type="predicted"/>
<name>B3P9B0_DROER</name>
<dbReference type="EMBL" id="CH954183">
    <property type="protein sequence ID" value="EDV45406.1"/>
    <property type="molecule type" value="Genomic_DNA"/>
</dbReference>
<feature type="chain" id="PRO_5002796397" evidence="1">
    <location>
        <begin position="18"/>
        <end position="86"/>
    </location>
</feature>
<evidence type="ECO:0000313" key="3">
    <source>
        <dbReference type="Proteomes" id="UP000008711"/>
    </source>
</evidence>
<dbReference type="Proteomes" id="UP000008711">
    <property type="component" value="Unassembled WGS sequence"/>
</dbReference>
<reference evidence="2 3" key="2">
    <citation type="journal article" date="2008" name="Bioinformatics">
        <title>Assembly reconciliation.</title>
        <authorList>
            <person name="Zimin A.V."/>
            <person name="Smith D.R."/>
            <person name="Sutton G."/>
            <person name="Yorke J.A."/>
        </authorList>
    </citation>
    <scope>NUCLEOTIDE SEQUENCE [LARGE SCALE GENOMIC DNA]</scope>
    <source>
        <strain evidence="2 3">TSC#14021-0224.01</strain>
    </source>
</reference>
<dbReference type="OMA" id="GDCMMEF"/>
<accession>B3P9B0</accession>
<keyword evidence="1" id="KW-0732">Signal</keyword>
<organism evidence="2 3">
    <name type="scientific">Drosophila erecta</name>
    <name type="common">Fruit fly</name>
    <dbReference type="NCBI Taxonomy" id="7220"/>
    <lineage>
        <taxon>Eukaryota</taxon>
        <taxon>Metazoa</taxon>
        <taxon>Ecdysozoa</taxon>
        <taxon>Arthropoda</taxon>
        <taxon>Hexapoda</taxon>
        <taxon>Insecta</taxon>
        <taxon>Pterygota</taxon>
        <taxon>Neoptera</taxon>
        <taxon>Endopterygota</taxon>
        <taxon>Diptera</taxon>
        <taxon>Brachycera</taxon>
        <taxon>Muscomorpha</taxon>
        <taxon>Ephydroidea</taxon>
        <taxon>Drosophilidae</taxon>
        <taxon>Drosophila</taxon>
        <taxon>Sophophora</taxon>
    </lineage>
</organism>
<protein>
    <submittedName>
        <fullName evidence="2">Uncharacterized protein</fullName>
    </submittedName>
</protein>
<reference evidence="2 3" key="1">
    <citation type="journal article" date="2007" name="Nature">
        <title>Evolution of genes and genomes on the Drosophila phylogeny.</title>
        <authorList>
            <consortium name="Drosophila 12 Genomes Consortium"/>
            <person name="Clark A.G."/>
            <person name="Eisen M.B."/>
            <person name="Smith D.R."/>
            <person name="Bergman C.M."/>
            <person name="Oliver B."/>
            <person name="Markow T.A."/>
            <person name="Kaufman T.C."/>
            <person name="Kellis M."/>
            <person name="Gelbart W."/>
            <person name="Iyer V.N."/>
            <person name="Pollard D.A."/>
            <person name="Sackton T.B."/>
            <person name="Larracuente A.M."/>
            <person name="Singh N.D."/>
            <person name="Abad J.P."/>
            <person name="Abt D.N."/>
            <person name="Adryan B."/>
            <person name="Aguade M."/>
            <person name="Akashi H."/>
            <person name="Anderson W.W."/>
            <person name="Aquadro C.F."/>
            <person name="Ardell D.H."/>
            <person name="Arguello R."/>
            <person name="Artieri C.G."/>
            <person name="Barbash D.A."/>
            <person name="Barker D."/>
            <person name="Barsanti P."/>
            <person name="Batterham P."/>
            <person name="Batzoglou S."/>
            <person name="Begun D."/>
            <person name="Bhutkar A."/>
            <person name="Blanco E."/>
            <person name="Bosak S.A."/>
            <person name="Bradley R.K."/>
            <person name="Brand A.D."/>
            <person name="Brent M.R."/>
            <person name="Brooks A.N."/>
            <person name="Brown R.H."/>
            <person name="Butlin R.K."/>
            <person name="Caggese C."/>
            <person name="Calvi B.R."/>
            <person name="Bernardo de Carvalho A."/>
            <person name="Caspi A."/>
            <person name="Castrezana S."/>
            <person name="Celniker S.E."/>
            <person name="Chang J.L."/>
            <person name="Chapple C."/>
            <person name="Chatterji S."/>
            <person name="Chinwalla A."/>
            <person name="Civetta A."/>
            <person name="Clifton S.W."/>
            <person name="Comeron J.M."/>
            <person name="Costello J.C."/>
            <person name="Coyne J.A."/>
            <person name="Daub J."/>
            <person name="David R.G."/>
            <person name="Delcher A.L."/>
            <person name="Delehaunty K."/>
            <person name="Do C.B."/>
            <person name="Ebling H."/>
            <person name="Edwards K."/>
            <person name="Eickbush T."/>
            <person name="Evans J.D."/>
            <person name="Filipski A."/>
            <person name="Findeiss S."/>
            <person name="Freyhult E."/>
            <person name="Fulton L."/>
            <person name="Fulton R."/>
            <person name="Garcia A.C."/>
            <person name="Gardiner A."/>
            <person name="Garfield D.A."/>
            <person name="Garvin B.E."/>
            <person name="Gibson G."/>
            <person name="Gilbert D."/>
            <person name="Gnerre S."/>
            <person name="Godfrey J."/>
            <person name="Good R."/>
            <person name="Gotea V."/>
            <person name="Gravely B."/>
            <person name="Greenberg A.J."/>
            <person name="Griffiths-Jones S."/>
            <person name="Gross S."/>
            <person name="Guigo R."/>
            <person name="Gustafson E.A."/>
            <person name="Haerty W."/>
            <person name="Hahn M.W."/>
            <person name="Halligan D.L."/>
            <person name="Halpern A.L."/>
            <person name="Halter G.M."/>
            <person name="Han M.V."/>
            <person name="Heger A."/>
            <person name="Hillier L."/>
            <person name="Hinrichs A.S."/>
            <person name="Holmes I."/>
            <person name="Hoskins R.A."/>
            <person name="Hubisz M.J."/>
            <person name="Hultmark D."/>
            <person name="Huntley M.A."/>
            <person name="Jaffe D.B."/>
            <person name="Jagadeeshan S."/>
            <person name="Jeck W.R."/>
            <person name="Johnson J."/>
            <person name="Jones C.D."/>
            <person name="Jordan W.C."/>
            <person name="Karpen G.H."/>
            <person name="Kataoka E."/>
            <person name="Keightley P.D."/>
            <person name="Kheradpour P."/>
            <person name="Kirkness E.F."/>
            <person name="Koerich L.B."/>
            <person name="Kristiansen K."/>
            <person name="Kudrna D."/>
            <person name="Kulathinal R.J."/>
            <person name="Kumar S."/>
            <person name="Kwok R."/>
            <person name="Lander E."/>
            <person name="Langley C.H."/>
            <person name="Lapoint R."/>
            <person name="Lazzaro B.P."/>
            <person name="Lee S.J."/>
            <person name="Levesque L."/>
            <person name="Li R."/>
            <person name="Lin C.F."/>
            <person name="Lin M.F."/>
            <person name="Lindblad-Toh K."/>
            <person name="Llopart A."/>
            <person name="Long M."/>
            <person name="Low L."/>
            <person name="Lozovsky E."/>
            <person name="Lu J."/>
            <person name="Luo M."/>
            <person name="Machado C.A."/>
            <person name="Makalowski W."/>
            <person name="Marzo M."/>
            <person name="Matsuda M."/>
            <person name="Matzkin L."/>
            <person name="McAllister B."/>
            <person name="McBride C.S."/>
            <person name="McKernan B."/>
            <person name="McKernan K."/>
            <person name="Mendez-Lago M."/>
            <person name="Minx P."/>
            <person name="Mollenhauer M.U."/>
            <person name="Montooth K."/>
            <person name="Mount S.M."/>
            <person name="Mu X."/>
            <person name="Myers E."/>
            <person name="Negre B."/>
            <person name="Newfeld S."/>
            <person name="Nielsen R."/>
            <person name="Noor M.A."/>
            <person name="O'Grady P."/>
            <person name="Pachter L."/>
            <person name="Papaceit M."/>
            <person name="Parisi M.J."/>
            <person name="Parisi M."/>
            <person name="Parts L."/>
            <person name="Pedersen J.S."/>
            <person name="Pesole G."/>
            <person name="Phillippy A.M."/>
            <person name="Ponting C.P."/>
            <person name="Pop M."/>
            <person name="Porcelli D."/>
            <person name="Powell J.R."/>
            <person name="Prohaska S."/>
            <person name="Pruitt K."/>
            <person name="Puig M."/>
            <person name="Quesneville H."/>
            <person name="Ram K.R."/>
            <person name="Rand D."/>
            <person name="Rasmussen M.D."/>
            <person name="Reed L.K."/>
            <person name="Reenan R."/>
            <person name="Reily A."/>
            <person name="Remington K.A."/>
            <person name="Rieger T.T."/>
            <person name="Ritchie M.G."/>
            <person name="Robin C."/>
            <person name="Rogers Y.H."/>
            <person name="Rohde C."/>
            <person name="Rozas J."/>
            <person name="Rubenfield M.J."/>
            <person name="Ruiz A."/>
            <person name="Russo S."/>
            <person name="Salzberg S.L."/>
            <person name="Sanchez-Gracia A."/>
            <person name="Saranga D.J."/>
            <person name="Sato H."/>
            <person name="Schaeffer S.W."/>
            <person name="Schatz M.C."/>
            <person name="Schlenke T."/>
            <person name="Schwartz R."/>
            <person name="Segarra C."/>
            <person name="Singh R.S."/>
            <person name="Sirot L."/>
            <person name="Sirota M."/>
            <person name="Sisneros N.B."/>
            <person name="Smith C.D."/>
            <person name="Smith T.F."/>
            <person name="Spieth J."/>
            <person name="Stage D.E."/>
            <person name="Stark A."/>
            <person name="Stephan W."/>
            <person name="Strausberg R.L."/>
            <person name="Strempel S."/>
            <person name="Sturgill D."/>
            <person name="Sutton G."/>
            <person name="Sutton G.G."/>
            <person name="Tao W."/>
            <person name="Teichmann S."/>
            <person name="Tobari Y.N."/>
            <person name="Tomimura Y."/>
            <person name="Tsolas J.M."/>
            <person name="Valente V.L."/>
            <person name="Venter E."/>
            <person name="Venter J.C."/>
            <person name="Vicario S."/>
            <person name="Vieira F.G."/>
            <person name="Vilella A.J."/>
            <person name="Villasante A."/>
            <person name="Walenz B."/>
            <person name="Wang J."/>
            <person name="Wasserman M."/>
            <person name="Watts T."/>
            <person name="Wilson D."/>
            <person name="Wilson R.K."/>
            <person name="Wing R.A."/>
            <person name="Wolfner M.F."/>
            <person name="Wong A."/>
            <person name="Wong G.K."/>
            <person name="Wu C.I."/>
            <person name="Wu G."/>
            <person name="Yamamoto D."/>
            <person name="Yang H.P."/>
            <person name="Yang S.P."/>
            <person name="Yorke J.A."/>
            <person name="Yoshida K."/>
            <person name="Zdobnov E."/>
            <person name="Zhang P."/>
            <person name="Zhang Y."/>
            <person name="Zimin A.V."/>
            <person name="Baldwin J."/>
            <person name="Abdouelleil A."/>
            <person name="Abdulkadir J."/>
            <person name="Abebe A."/>
            <person name="Abera B."/>
            <person name="Abreu J."/>
            <person name="Acer S.C."/>
            <person name="Aftuck L."/>
            <person name="Alexander A."/>
            <person name="An P."/>
            <person name="Anderson E."/>
            <person name="Anderson S."/>
            <person name="Arachi H."/>
            <person name="Azer M."/>
            <person name="Bachantsang P."/>
            <person name="Barry A."/>
            <person name="Bayul T."/>
            <person name="Berlin A."/>
            <person name="Bessette D."/>
            <person name="Bloom T."/>
            <person name="Blye J."/>
            <person name="Boguslavskiy L."/>
            <person name="Bonnet C."/>
            <person name="Boukhgalter B."/>
            <person name="Bourzgui I."/>
            <person name="Brown A."/>
            <person name="Cahill P."/>
            <person name="Channer S."/>
            <person name="Cheshatsang Y."/>
            <person name="Chuda L."/>
            <person name="Citroen M."/>
            <person name="Collymore A."/>
            <person name="Cooke P."/>
            <person name="Costello M."/>
            <person name="D'Aco K."/>
            <person name="Daza R."/>
            <person name="De Haan G."/>
            <person name="DeGray S."/>
            <person name="DeMaso C."/>
            <person name="Dhargay N."/>
            <person name="Dooley K."/>
            <person name="Dooley E."/>
            <person name="Doricent M."/>
            <person name="Dorje P."/>
            <person name="Dorjee K."/>
            <person name="Dupes A."/>
            <person name="Elong R."/>
            <person name="Falk J."/>
            <person name="Farina A."/>
            <person name="Faro S."/>
            <person name="Ferguson D."/>
            <person name="Fisher S."/>
            <person name="Foley C.D."/>
            <person name="Franke A."/>
            <person name="Friedrich D."/>
            <person name="Gadbois L."/>
            <person name="Gearin G."/>
            <person name="Gearin C.R."/>
            <person name="Giannoukos G."/>
            <person name="Goode T."/>
            <person name="Graham J."/>
            <person name="Grandbois E."/>
            <person name="Grewal S."/>
            <person name="Gyaltsen K."/>
            <person name="Hafez N."/>
            <person name="Hagos B."/>
            <person name="Hall J."/>
            <person name="Henson C."/>
            <person name="Hollinger A."/>
            <person name="Honan T."/>
            <person name="Huard M.D."/>
            <person name="Hughes L."/>
            <person name="Hurhula B."/>
            <person name="Husby M.E."/>
            <person name="Kamat A."/>
            <person name="Kanga B."/>
            <person name="Kashin S."/>
            <person name="Khazanovich D."/>
            <person name="Kisner P."/>
            <person name="Lance K."/>
            <person name="Lara M."/>
            <person name="Lee W."/>
            <person name="Lennon N."/>
            <person name="Letendre F."/>
            <person name="LeVine R."/>
            <person name="Lipovsky A."/>
            <person name="Liu X."/>
            <person name="Liu J."/>
            <person name="Liu S."/>
            <person name="Lokyitsang T."/>
            <person name="Lokyitsang Y."/>
            <person name="Lubonja R."/>
            <person name="Lui A."/>
            <person name="MacDonald P."/>
            <person name="Magnisalis V."/>
            <person name="Maru K."/>
            <person name="Matthews C."/>
            <person name="McCusker W."/>
            <person name="McDonough S."/>
            <person name="Mehta T."/>
            <person name="Meldrim J."/>
            <person name="Meneus L."/>
            <person name="Mihai O."/>
            <person name="Mihalev A."/>
            <person name="Mihova T."/>
            <person name="Mittelman R."/>
            <person name="Mlenga V."/>
            <person name="Montmayeur A."/>
            <person name="Mulrain L."/>
            <person name="Navidi A."/>
            <person name="Naylor J."/>
            <person name="Negash T."/>
            <person name="Nguyen T."/>
            <person name="Nguyen N."/>
            <person name="Nicol R."/>
            <person name="Norbu C."/>
            <person name="Norbu N."/>
            <person name="Novod N."/>
            <person name="O'Neill B."/>
            <person name="Osman S."/>
            <person name="Markiewicz E."/>
            <person name="Oyono O.L."/>
            <person name="Patti C."/>
            <person name="Phunkhang P."/>
            <person name="Pierre F."/>
            <person name="Priest M."/>
            <person name="Raghuraman S."/>
            <person name="Rege F."/>
            <person name="Reyes R."/>
            <person name="Rise C."/>
            <person name="Rogov P."/>
            <person name="Ross K."/>
            <person name="Ryan E."/>
            <person name="Settipalli S."/>
            <person name="Shea T."/>
            <person name="Sherpa N."/>
            <person name="Shi L."/>
            <person name="Shih D."/>
            <person name="Sparrow T."/>
            <person name="Spaulding J."/>
            <person name="Stalker J."/>
            <person name="Stange-Thomann N."/>
            <person name="Stavropoulos S."/>
            <person name="Stone C."/>
            <person name="Strader C."/>
            <person name="Tesfaye S."/>
            <person name="Thomson T."/>
            <person name="Thoulutsang Y."/>
            <person name="Thoulutsang D."/>
            <person name="Topham K."/>
            <person name="Topping I."/>
            <person name="Tsamla T."/>
            <person name="Vassiliev H."/>
            <person name="Vo A."/>
            <person name="Wangchuk T."/>
            <person name="Wangdi T."/>
            <person name="Weiand M."/>
            <person name="Wilkinson J."/>
            <person name="Wilson A."/>
            <person name="Yadav S."/>
            <person name="Young G."/>
            <person name="Yu Q."/>
            <person name="Zembek L."/>
            <person name="Zhong D."/>
            <person name="Zimmer A."/>
            <person name="Zwirko Z."/>
            <person name="Jaffe D.B."/>
            <person name="Alvarez P."/>
            <person name="Brockman W."/>
            <person name="Butler J."/>
            <person name="Chin C."/>
            <person name="Gnerre S."/>
            <person name="Grabherr M."/>
            <person name="Kleber M."/>
            <person name="Mauceli E."/>
            <person name="MacCallum I."/>
        </authorList>
    </citation>
    <scope>NUCLEOTIDE SEQUENCE [LARGE SCALE GENOMIC DNA]</scope>
    <source>
        <strain evidence="2 3">TSC#14021-0224.01</strain>
    </source>
</reference>
<feature type="signal peptide" evidence="1">
    <location>
        <begin position="1"/>
        <end position="17"/>
    </location>
</feature>
<evidence type="ECO:0000313" key="2">
    <source>
        <dbReference type="EMBL" id="EDV45406.1"/>
    </source>
</evidence>
<evidence type="ECO:0000256" key="1">
    <source>
        <dbReference type="SAM" id="SignalP"/>
    </source>
</evidence>
<keyword evidence="3" id="KW-1185">Reference proteome</keyword>
<sequence>MFLGFLVDLLYCRRCGGDCMMEFPSTPSMEEAAPKVVKVELPPLPPLTFELICHPWAGEQEWQDDGFDAFDGFDGFDDPRLPETII</sequence>
<dbReference type="AlphaFoldDB" id="B3P9B0"/>
<dbReference type="PhylomeDB" id="B3P9B0"/>
<dbReference type="HOGENOM" id="CLU_2544972_0_0_1"/>
<dbReference type="KEGG" id="der:6555764"/>
<dbReference type="OrthoDB" id="7850834at2759"/>
<gene>
    <name evidence="2" type="primary">Dere\GG12736</name>
    <name evidence="2" type="synonym">dere_GLEANR_12799</name>
    <name evidence="2" type="synonym">GG12736</name>
    <name evidence="2" type="ORF">Dere_GG12736</name>
</gene>